<dbReference type="EMBL" id="CP050855">
    <property type="protein sequence ID" value="QLH64332.1"/>
    <property type="molecule type" value="Genomic_DNA"/>
</dbReference>
<dbReference type="STRING" id="138074.SYMBAF_230005"/>
<dbReference type="Pfam" id="PF19924">
    <property type="entry name" value="DUF6387"/>
    <property type="match status" value="1"/>
</dbReference>
<dbReference type="InterPro" id="IPR045664">
    <property type="entry name" value="DUF6387"/>
</dbReference>
<sequence length="285" mass="33790">MRNWSSEFNKKIRKWLDIDTYRKFDSLTLQELYYEIWVRTLFFKENPDEEEKQFLGMFYGQIVSGKPFLVTSEMVKNMNPDVRLYQPPHFFFTTTERLAQISVTAMLNEMYYWIGDNTYRINLAHSGKVITEAMEDKFPTSILLEVDLANGTDEEITESIKAALPQWRRFKGIPESPPDPVRFGHGTIKKLINYRIIPMLDIIIWAAKNNLRMADDRLSRLLYTDDDDDNRIRHAHHIKDTDRPLAMKAVKVDFLRQFNLYINKNNEMKNWRVSDVMKLSETEAD</sequence>
<proteinExistence type="predicted"/>
<gene>
    <name evidence="1" type="ORF">SYMBAF_08005</name>
</gene>
<dbReference type="GeneID" id="93736443"/>
<protein>
    <submittedName>
        <fullName evidence="1">Uncharacterized protein</fullName>
    </submittedName>
</protein>
<dbReference type="AlphaFoldDB" id="A0A068Z947"/>
<name>A0A068Z947_9GAMM</name>
<dbReference type="Proteomes" id="UP000042738">
    <property type="component" value="Chromosome"/>
</dbReference>
<dbReference type="RefSeq" id="WP_040265236.1">
    <property type="nucleotide sequence ID" value="NZ_CP050855.1"/>
</dbReference>
<organism evidence="1 2">
    <name type="scientific">Serratia symbiotica</name>
    <dbReference type="NCBI Taxonomy" id="138074"/>
    <lineage>
        <taxon>Bacteria</taxon>
        <taxon>Pseudomonadati</taxon>
        <taxon>Pseudomonadota</taxon>
        <taxon>Gammaproteobacteria</taxon>
        <taxon>Enterobacterales</taxon>
        <taxon>Yersiniaceae</taxon>
        <taxon>Serratia</taxon>
    </lineage>
</organism>
<evidence type="ECO:0000313" key="1">
    <source>
        <dbReference type="EMBL" id="QLH64332.1"/>
    </source>
</evidence>
<accession>A0A068Z947</accession>
<evidence type="ECO:0000313" key="2">
    <source>
        <dbReference type="Proteomes" id="UP000042738"/>
    </source>
</evidence>
<reference evidence="1 2" key="1">
    <citation type="journal article" date="2014" name="Genome Announc.">
        <title>Whole-Genome Sequence of Serratia symbiotica Strain CWBI-2.3T, a Free-Living Symbiont of the Black Bean Aphid Aphis fabae.</title>
        <authorList>
            <person name="Foray V."/>
            <person name="Grigorescu A.S."/>
            <person name="Sabri A."/>
            <person name="Haubruge E."/>
            <person name="Lognay G."/>
            <person name="Francis F."/>
            <person name="Fauconnier M.L."/>
            <person name="Hance T."/>
            <person name="Thonart P."/>
        </authorList>
    </citation>
    <scope>NUCLEOTIDE SEQUENCE [LARGE SCALE GENOMIC DNA]</scope>
    <source>
        <strain evidence="1">CWBI-2.3</strain>
    </source>
</reference>